<reference evidence="2" key="1">
    <citation type="journal article" date="2019" name="Environ. Microbiol.">
        <title>Fungal ecological strategies reflected in gene transcription - a case study of two litter decomposers.</title>
        <authorList>
            <person name="Barbi F."/>
            <person name="Kohler A."/>
            <person name="Barry K."/>
            <person name="Baskaran P."/>
            <person name="Daum C."/>
            <person name="Fauchery L."/>
            <person name="Ihrmark K."/>
            <person name="Kuo A."/>
            <person name="LaButti K."/>
            <person name="Lipzen A."/>
            <person name="Morin E."/>
            <person name="Grigoriev I.V."/>
            <person name="Henrissat B."/>
            <person name="Lindahl B."/>
            <person name="Martin F."/>
        </authorList>
    </citation>
    <scope>NUCLEOTIDE SEQUENCE</scope>
    <source>
        <strain evidence="2">JB14</strain>
    </source>
</reference>
<accession>A0A6A4IIE2</accession>
<dbReference type="InterPro" id="IPR046528">
    <property type="entry name" value="DUF6593"/>
</dbReference>
<dbReference type="EMBL" id="ML769387">
    <property type="protein sequence ID" value="KAE9409750.1"/>
    <property type="molecule type" value="Genomic_DNA"/>
</dbReference>
<dbReference type="Pfam" id="PF20236">
    <property type="entry name" value="DUF6593"/>
    <property type="match status" value="1"/>
</dbReference>
<organism evidence="2 3">
    <name type="scientific">Gymnopus androsaceus JB14</name>
    <dbReference type="NCBI Taxonomy" id="1447944"/>
    <lineage>
        <taxon>Eukaryota</taxon>
        <taxon>Fungi</taxon>
        <taxon>Dikarya</taxon>
        <taxon>Basidiomycota</taxon>
        <taxon>Agaricomycotina</taxon>
        <taxon>Agaricomycetes</taxon>
        <taxon>Agaricomycetidae</taxon>
        <taxon>Agaricales</taxon>
        <taxon>Marasmiineae</taxon>
        <taxon>Omphalotaceae</taxon>
        <taxon>Gymnopus</taxon>
    </lineage>
</organism>
<keyword evidence="3" id="KW-1185">Reference proteome</keyword>
<proteinExistence type="predicted"/>
<feature type="domain" description="DUF6593" evidence="1">
    <location>
        <begin position="25"/>
        <end position="165"/>
    </location>
</feature>
<sequence length="174" mass="19645">MDLILSDFHPYDTSYSRATRGASPNPGPPIFIAKTGHFTGRKHVSIEHLEEGAIIAEIDVHFSLFGNSDTVIIRGRELRIVDHSMGWTSVEFIAADGRVYKWELDSIFGRDMDLEVEGRQVAIYDGGSRHLFSDNESPVLRIFPEVLHVLEDIVSTLAYATKRRELHKEASRAH</sequence>
<protein>
    <recommendedName>
        <fullName evidence="1">DUF6593 domain-containing protein</fullName>
    </recommendedName>
</protein>
<evidence type="ECO:0000313" key="2">
    <source>
        <dbReference type="EMBL" id="KAE9409750.1"/>
    </source>
</evidence>
<evidence type="ECO:0000259" key="1">
    <source>
        <dbReference type="Pfam" id="PF20236"/>
    </source>
</evidence>
<evidence type="ECO:0000313" key="3">
    <source>
        <dbReference type="Proteomes" id="UP000799118"/>
    </source>
</evidence>
<dbReference type="AlphaFoldDB" id="A0A6A4IIE2"/>
<dbReference type="OrthoDB" id="3021178at2759"/>
<dbReference type="Proteomes" id="UP000799118">
    <property type="component" value="Unassembled WGS sequence"/>
</dbReference>
<name>A0A6A4IIE2_9AGAR</name>
<gene>
    <name evidence="2" type="ORF">BT96DRAFT_984788</name>
</gene>